<name>A0A7Y9PH85_9BACT</name>
<feature type="transmembrane region" description="Helical" evidence="1">
    <location>
        <begin position="106"/>
        <end position="127"/>
    </location>
</feature>
<dbReference type="Proteomes" id="UP000589520">
    <property type="component" value="Unassembled WGS sequence"/>
</dbReference>
<protein>
    <submittedName>
        <fullName evidence="2">Uncharacterized protein</fullName>
    </submittedName>
</protein>
<evidence type="ECO:0000256" key="1">
    <source>
        <dbReference type="SAM" id="Phobius"/>
    </source>
</evidence>
<comment type="caution">
    <text evidence="2">The sequence shown here is derived from an EMBL/GenBank/DDBJ whole genome shotgun (WGS) entry which is preliminary data.</text>
</comment>
<keyword evidence="3" id="KW-1185">Reference proteome</keyword>
<organism evidence="2 3">
    <name type="scientific">Granulicella arctica</name>
    <dbReference type="NCBI Taxonomy" id="940613"/>
    <lineage>
        <taxon>Bacteria</taxon>
        <taxon>Pseudomonadati</taxon>
        <taxon>Acidobacteriota</taxon>
        <taxon>Terriglobia</taxon>
        <taxon>Terriglobales</taxon>
        <taxon>Acidobacteriaceae</taxon>
        <taxon>Granulicella</taxon>
    </lineage>
</organism>
<feature type="transmembrane region" description="Helical" evidence="1">
    <location>
        <begin position="63"/>
        <end position="86"/>
    </location>
</feature>
<gene>
    <name evidence="2" type="ORF">HDF17_002000</name>
</gene>
<reference evidence="2 3" key="1">
    <citation type="submission" date="2020-07" db="EMBL/GenBank/DDBJ databases">
        <title>Genomic Encyclopedia of Type Strains, Phase IV (KMG-V): Genome sequencing to study the core and pangenomes of soil and plant-associated prokaryotes.</title>
        <authorList>
            <person name="Whitman W."/>
        </authorList>
    </citation>
    <scope>NUCLEOTIDE SEQUENCE [LARGE SCALE GENOMIC DNA]</scope>
    <source>
        <strain evidence="2 3">X4EP2</strain>
    </source>
</reference>
<dbReference type="AlphaFoldDB" id="A0A7Y9PH85"/>
<keyword evidence="1" id="KW-0812">Transmembrane</keyword>
<evidence type="ECO:0000313" key="3">
    <source>
        <dbReference type="Proteomes" id="UP000589520"/>
    </source>
</evidence>
<dbReference type="RefSeq" id="WP_179490509.1">
    <property type="nucleotide sequence ID" value="NZ_JACCCW010000002.1"/>
</dbReference>
<sequence>MNPHDSQHNAELDRRLAAHLGPDALQPSSGFTASVMDAIHKQAATQTQPAEAFPPIPFPWKRLLPIAIVLLALLATFLIAVAPQLAHSLTTSNQTNFDLVTVNTPAATYLWASLATILSLIIAATSFKLATSRR</sequence>
<accession>A0A7Y9PH85</accession>
<proteinExistence type="predicted"/>
<keyword evidence="1" id="KW-1133">Transmembrane helix</keyword>
<evidence type="ECO:0000313" key="2">
    <source>
        <dbReference type="EMBL" id="NYF79680.1"/>
    </source>
</evidence>
<keyword evidence="1" id="KW-0472">Membrane</keyword>
<dbReference type="EMBL" id="JACCCW010000002">
    <property type="protein sequence ID" value="NYF79680.1"/>
    <property type="molecule type" value="Genomic_DNA"/>
</dbReference>